<dbReference type="EMBL" id="KQ971353">
    <property type="protein sequence ID" value="EFA06239.2"/>
    <property type="molecule type" value="Genomic_DNA"/>
</dbReference>
<reference evidence="2 3" key="2">
    <citation type="journal article" date="2010" name="Nucleic Acids Res.">
        <title>BeetleBase in 2010: revisions to provide comprehensive genomic information for Tribolium castaneum.</title>
        <authorList>
            <person name="Kim H.S."/>
            <person name="Murphy T."/>
            <person name="Xia J."/>
            <person name="Caragea D."/>
            <person name="Park Y."/>
            <person name="Beeman R.W."/>
            <person name="Lorenzen M.D."/>
            <person name="Butcher S."/>
            <person name="Manak J.R."/>
            <person name="Brown S.J."/>
        </authorList>
    </citation>
    <scope>GENOME REANNOTATION</scope>
    <source>
        <strain evidence="2 3">Georgia GA2</strain>
    </source>
</reference>
<feature type="region of interest" description="Disordered" evidence="1">
    <location>
        <begin position="1"/>
        <end position="57"/>
    </location>
</feature>
<accession>D6WP78</accession>
<proteinExistence type="predicted"/>
<dbReference type="InParanoid" id="D6WP78"/>
<reference evidence="2 3" key="1">
    <citation type="journal article" date="2008" name="Nature">
        <title>The genome of the model beetle and pest Tribolium castaneum.</title>
        <authorList>
            <consortium name="Tribolium Genome Sequencing Consortium"/>
            <person name="Richards S."/>
            <person name="Gibbs R.A."/>
            <person name="Weinstock G.M."/>
            <person name="Brown S.J."/>
            <person name="Denell R."/>
            <person name="Beeman R.W."/>
            <person name="Gibbs R."/>
            <person name="Beeman R.W."/>
            <person name="Brown S.J."/>
            <person name="Bucher G."/>
            <person name="Friedrich M."/>
            <person name="Grimmelikhuijzen C.J."/>
            <person name="Klingler M."/>
            <person name="Lorenzen M."/>
            <person name="Richards S."/>
            <person name="Roth S."/>
            <person name="Schroder R."/>
            <person name="Tautz D."/>
            <person name="Zdobnov E.M."/>
            <person name="Muzny D."/>
            <person name="Gibbs R.A."/>
            <person name="Weinstock G.M."/>
            <person name="Attaway T."/>
            <person name="Bell S."/>
            <person name="Buhay C.J."/>
            <person name="Chandrabose M.N."/>
            <person name="Chavez D."/>
            <person name="Clerk-Blankenburg K.P."/>
            <person name="Cree A."/>
            <person name="Dao M."/>
            <person name="Davis C."/>
            <person name="Chacko J."/>
            <person name="Dinh H."/>
            <person name="Dugan-Rocha S."/>
            <person name="Fowler G."/>
            <person name="Garner T.T."/>
            <person name="Garnes J."/>
            <person name="Gnirke A."/>
            <person name="Hawes A."/>
            <person name="Hernandez J."/>
            <person name="Hines S."/>
            <person name="Holder M."/>
            <person name="Hume J."/>
            <person name="Jhangiani S.N."/>
            <person name="Joshi V."/>
            <person name="Khan Z.M."/>
            <person name="Jackson L."/>
            <person name="Kovar C."/>
            <person name="Kowis A."/>
            <person name="Lee S."/>
            <person name="Lewis L.R."/>
            <person name="Margolis J."/>
            <person name="Morgan M."/>
            <person name="Nazareth L.V."/>
            <person name="Nguyen N."/>
            <person name="Okwuonu G."/>
            <person name="Parker D."/>
            <person name="Richards S."/>
            <person name="Ruiz S.J."/>
            <person name="Santibanez J."/>
            <person name="Savard J."/>
            <person name="Scherer S.E."/>
            <person name="Schneider B."/>
            <person name="Sodergren E."/>
            <person name="Tautz D."/>
            <person name="Vattahil S."/>
            <person name="Villasana D."/>
            <person name="White C.S."/>
            <person name="Wright R."/>
            <person name="Park Y."/>
            <person name="Beeman R.W."/>
            <person name="Lord J."/>
            <person name="Oppert B."/>
            <person name="Lorenzen M."/>
            <person name="Brown S."/>
            <person name="Wang L."/>
            <person name="Savard J."/>
            <person name="Tautz D."/>
            <person name="Richards S."/>
            <person name="Weinstock G."/>
            <person name="Gibbs R.A."/>
            <person name="Liu Y."/>
            <person name="Worley K."/>
            <person name="Weinstock G."/>
            <person name="Elsik C.G."/>
            <person name="Reese J.T."/>
            <person name="Elhaik E."/>
            <person name="Landan G."/>
            <person name="Graur D."/>
            <person name="Arensburger P."/>
            <person name="Atkinson P."/>
            <person name="Beeman R.W."/>
            <person name="Beidler J."/>
            <person name="Brown S.J."/>
            <person name="Demuth J.P."/>
            <person name="Drury D.W."/>
            <person name="Du Y.Z."/>
            <person name="Fujiwara H."/>
            <person name="Lorenzen M."/>
            <person name="Maselli V."/>
            <person name="Osanai M."/>
            <person name="Park Y."/>
            <person name="Robertson H.M."/>
            <person name="Tu Z."/>
            <person name="Wang J.J."/>
            <person name="Wang S."/>
            <person name="Richards S."/>
            <person name="Song H."/>
            <person name="Zhang L."/>
            <person name="Sodergren E."/>
            <person name="Werner D."/>
            <person name="Stanke M."/>
            <person name="Morgenstern B."/>
            <person name="Solovyev V."/>
            <person name="Kosarev P."/>
            <person name="Brown G."/>
            <person name="Chen H.C."/>
            <person name="Ermolaeva O."/>
            <person name="Hlavina W."/>
            <person name="Kapustin Y."/>
            <person name="Kiryutin B."/>
            <person name="Kitts P."/>
            <person name="Maglott D."/>
            <person name="Pruitt K."/>
            <person name="Sapojnikov V."/>
            <person name="Souvorov A."/>
            <person name="Mackey A.J."/>
            <person name="Waterhouse R.M."/>
            <person name="Wyder S."/>
            <person name="Zdobnov E.M."/>
            <person name="Zdobnov E.M."/>
            <person name="Wyder S."/>
            <person name="Kriventseva E.V."/>
            <person name="Kadowaki T."/>
            <person name="Bork P."/>
            <person name="Aranda M."/>
            <person name="Bao R."/>
            <person name="Beermann A."/>
            <person name="Berns N."/>
            <person name="Bolognesi R."/>
            <person name="Bonneton F."/>
            <person name="Bopp D."/>
            <person name="Brown S.J."/>
            <person name="Bucher G."/>
            <person name="Butts T."/>
            <person name="Chaumot A."/>
            <person name="Denell R.E."/>
            <person name="Ferrier D.E."/>
            <person name="Friedrich M."/>
            <person name="Gordon C.M."/>
            <person name="Jindra M."/>
            <person name="Klingler M."/>
            <person name="Lan Q."/>
            <person name="Lattorff H.M."/>
            <person name="Laudet V."/>
            <person name="von Levetsow C."/>
            <person name="Liu Z."/>
            <person name="Lutz R."/>
            <person name="Lynch J.A."/>
            <person name="da Fonseca R.N."/>
            <person name="Posnien N."/>
            <person name="Reuter R."/>
            <person name="Roth S."/>
            <person name="Savard J."/>
            <person name="Schinko J.B."/>
            <person name="Schmitt C."/>
            <person name="Schoppmeier M."/>
            <person name="Schroder R."/>
            <person name="Shippy T.D."/>
            <person name="Simonnet F."/>
            <person name="Marques-Souza H."/>
            <person name="Tautz D."/>
            <person name="Tomoyasu Y."/>
            <person name="Trauner J."/>
            <person name="Van der Zee M."/>
            <person name="Vervoort M."/>
            <person name="Wittkopp N."/>
            <person name="Wimmer E.A."/>
            <person name="Yang X."/>
            <person name="Jones A.K."/>
            <person name="Sattelle D.B."/>
            <person name="Ebert P.R."/>
            <person name="Nelson D."/>
            <person name="Scott J.G."/>
            <person name="Beeman R.W."/>
            <person name="Muthukrishnan S."/>
            <person name="Kramer K.J."/>
            <person name="Arakane Y."/>
            <person name="Beeman R.W."/>
            <person name="Zhu Q."/>
            <person name="Hogenkamp D."/>
            <person name="Dixit R."/>
            <person name="Oppert B."/>
            <person name="Jiang H."/>
            <person name="Zou Z."/>
            <person name="Marshall J."/>
            <person name="Elpidina E."/>
            <person name="Vinokurov K."/>
            <person name="Oppert C."/>
            <person name="Zou Z."/>
            <person name="Evans J."/>
            <person name="Lu Z."/>
            <person name="Zhao P."/>
            <person name="Sumathipala N."/>
            <person name="Altincicek B."/>
            <person name="Vilcinskas A."/>
            <person name="Williams M."/>
            <person name="Hultmark D."/>
            <person name="Hetru C."/>
            <person name="Jiang H."/>
            <person name="Grimmelikhuijzen C.J."/>
            <person name="Hauser F."/>
            <person name="Cazzamali G."/>
            <person name="Williamson M."/>
            <person name="Park Y."/>
            <person name="Li B."/>
            <person name="Tanaka Y."/>
            <person name="Predel R."/>
            <person name="Neupert S."/>
            <person name="Schachtner J."/>
            <person name="Verleyen P."/>
            <person name="Raible F."/>
            <person name="Bork P."/>
            <person name="Friedrich M."/>
            <person name="Walden K.K."/>
            <person name="Robertson H.M."/>
            <person name="Angeli S."/>
            <person name="Foret S."/>
            <person name="Bucher G."/>
            <person name="Schuetz S."/>
            <person name="Maleszka R."/>
            <person name="Wimmer E.A."/>
            <person name="Beeman R.W."/>
            <person name="Lorenzen M."/>
            <person name="Tomoyasu Y."/>
            <person name="Miller S.C."/>
            <person name="Grossmann D."/>
            <person name="Bucher G."/>
        </authorList>
    </citation>
    <scope>NUCLEOTIDE SEQUENCE [LARGE SCALE GENOMIC DNA]</scope>
    <source>
        <strain evidence="2 3">Georgia GA2</strain>
    </source>
</reference>
<feature type="compositionally biased region" description="Basic and acidic residues" evidence="1">
    <location>
        <begin position="1"/>
        <end position="17"/>
    </location>
</feature>
<evidence type="ECO:0000256" key="1">
    <source>
        <dbReference type="SAM" id="MobiDB-lite"/>
    </source>
</evidence>
<evidence type="ECO:0000313" key="3">
    <source>
        <dbReference type="Proteomes" id="UP000007266"/>
    </source>
</evidence>
<organism evidence="2 3">
    <name type="scientific">Tribolium castaneum</name>
    <name type="common">Red flour beetle</name>
    <dbReference type="NCBI Taxonomy" id="7070"/>
    <lineage>
        <taxon>Eukaryota</taxon>
        <taxon>Metazoa</taxon>
        <taxon>Ecdysozoa</taxon>
        <taxon>Arthropoda</taxon>
        <taxon>Hexapoda</taxon>
        <taxon>Insecta</taxon>
        <taxon>Pterygota</taxon>
        <taxon>Neoptera</taxon>
        <taxon>Endopterygota</taxon>
        <taxon>Coleoptera</taxon>
        <taxon>Polyphaga</taxon>
        <taxon>Cucujiformia</taxon>
        <taxon>Tenebrionidae</taxon>
        <taxon>Tenebrionidae incertae sedis</taxon>
        <taxon>Tribolium</taxon>
    </lineage>
</organism>
<evidence type="ECO:0000313" key="2">
    <source>
        <dbReference type="EMBL" id="EFA06239.2"/>
    </source>
</evidence>
<dbReference type="HOGENOM" id="CLU_2161604_0_0_1"/>
<name>D6WP78_TRICA</name>
<gene>
    <name evidence="2" type="primary">AUGUSTUS-3.0.2_09096</name>
    <name evidence="2" type="ORF">TcasGA2_TC009096</name>
</gene>
<feature type="compositionally biased region" description="Basic and acidic residues" evidence="1">
    <location>
        <begin position="35"/>
        <end position="57"/>
    </location>
</feature>
<protein>
    <submittedName>
        <fullName evidence="2">Uncharacterized protein</fullName>
    </submittedName>
</protein>
<dbReference type="Proteomes" id="UP000007266">
    <property type="component" value="Linkage group 7"/>
</dbReference>
<feature type="compositionally biased region" description="Basic residues" evidence="1">
    <location>
        <begin position="25"/>
        <end position="34"/>
    </location>
</feature>
<keyword evidence="3" id="KW-1185">Reference proteome</keyword>
<dbReference type="AlphaFoldDB" id="D6WP78"/>
<sequence length="57" mass="6641">MKKEDDHLPPRNEEKRGPLAAEGCRKKRTTRCRGMKKEEDHSLPKDEERRGPRVAEG</sequence>